<dbReference type="PANTHER" id="PTHR11360">
    <property type="entry name" value="MONOCARBOXYLATE TRANSPORTER"/>
    <property type="match status" value="1"/>
</dbReference>
<dbReference type="eggNOG" id="COG3104">
    <property type="taxonomic scope" value="Bacteria"/>
</dbReference>
<feature type="transmembrane region" description="Helical" evidence="4">
    <location>
        <begin position="370"/>
        <end position="390"/>
    </location>
</feature>
<feature type="transmembrane region" description="Helical" evidence="4">
    <location>
        <begin position="303"/>
        <end position="328"/>
    </location>
</feature>
<dbReference type="STRING" id="198628.Dda3937_01923"/>
<feature type="transmembrane region" description="Helical" evidence="4">
    <location>
        <begin position="238"/>
        <end position="259"/>
    </location>
</feature>
<dbReference type="GO" id="GO:0022857">
    <property type="term" value="F:transmembrane transporter activity"/>
    <property type="evidence" value="ECO:0007669"/>
    <property type="project" value="InterPro"/>
</dbReference>
<dbReference type="InterPro" id="IPR050327">
    <property type="entry name" value="Proton-linked_MCT"/>
</dbReference>
<feature type="transmembrane region" description="Helical" evidence="4">
    <location>
        <begin position="171"/>
        <end position="190"/>
    </location>
</feature>
<dbReference type="Pfam" id="PF07690">
    <property type="entry name" value="MFS_1"/>
    <property type="match status" value="1"/>
</dbReference>
<feature type="transmembrane region" description="Helical" evidence="4">
    <location>
        <begin position="21"/>
        <end position="44"/>
    </location>
</feature>
<keyword evidence="1 4" id="KW-0812">Transmembrane</keyword>
<evidence type="ECO:0000256" key="1">
    <source>
        <dbReference type="ARBA" id="ARBA00022692"/>
    </source>
</evidence>
<keyword evidence="2 4" id="KW-1133">Transmembrane helix</keyword>
<keyword evidence="3 4" id="KW-0472">Membrane</keyword>
<protein>
    <submittedName>
        <fullName evidence="5">Putative membrane protein</fullName>
    </submittedName>
</protein>
<evidence type="ECO:0000256" key="3">
    <source>
        <dbReference type="ARBA" id="ARBA00023136"/>
    </source>
</evidence>
<dbReference type="Proteomes" id="UP000006859">
    <property type="component" value="Chromosome"/>
</dbReference>
<organism evidence="5 6">
    <name type="scientific">Dickeya dadantii (strain 3937)</name>
    <name type="common">Erwinia chrysanthemi (strain 3937)</name>
    <dbReference type="NCBI Taxonomy" id="198628"/>
    <lineage>
        <taxon>Bacteria</taxon>
        <taxon>Pseudomonadati</taxon>
        <taxon>Pseudomonadota</taxon>
        <taxon>Gammaproteobacteria</taxon>
        <taxon>Enterobacterales</taxon>
        <taxon>Pectobacteriaceae</taxon>
        <taxon>Dickeya</taxon>
    </lineage>
</organism>
<dbReference type="InterPro" id="IPR011701">
    <property type="entry name" value="MFS"/>
</dbReference>
<evidence type="ECO:0000256" key="4">
    <source>
        <dbReference type="SAM" id="Phobius"/>
    </source>
</evidence>
<reference evidence="5 6" key="1">
    <citation type="journal article" date="2011" name="J. Bacteriol.">
        <title>Genome sequence of the plant-pathogenic bacterium Dickeya dadantii 3937.</title>
        <authorList>
            <person name="Glasner J.D."/>
            <person name="Yang C.H."/>
            <person name="Reverchon S."/>
            <person name="Hugouvieux-Cotte-Pattat N."/>
            <person name="Condemine G."/>
            <person name="Bohin J.P."/>
            <person name="Van Gijsegem F."/>
            <person name="Yang S."/>
            <person name="Franza T."/>
            <person name="Expert D."/>
            <person name="Plunkett G. III"/>
            <person name="San Francisco M.J."/>
            <person name="Charkowski A.O."/>
            <person name="Py B."/>
            <person name="Bell K."/>
            <person name="Rauscher L."/>
            <person name="Rodriguez-Palenzuela P."/>
            <person name="Toussaint A."/>
            <person name="Holeva M.C."/>
            <person name="He S.Y."/>
            <person name="Douet V."/>
            <person name="Boccara M."/>
            <person name="Blanco C."/>
            <person name="Toth I."/>
            <person name="Anderson B.D."/>
            <person name="Biehl B.S."/>
            <person name="Mau B."/>
            <person name="Flynn S.M."/>
            <person name="Barras F."/>
            <person name="Lindeberg M."/>
            <person name="Birch P.R."/>
            <person name="Tsuyumu S."/>
            <person name="Shi X."/>
            <person name="Hibbing M."/>
            <person name="Yap M.N."/>
            <person name="Carpentier M."/>
            <person name="Dassa E."/>
            <person name="Umehara M."/>
            <person name="Kim J.F."/>
            <person name="Rusch M."/>
            <person name="Soni P."/>
            <person name="Mayhew G.F."/>
            <person name="Fouts D.E."/>
            <person name="Gill S.R."/>
            <person name="Blattner F.R."/>
            <person name="Keen N.T."/>
            <person name="Perna N.T."/>
        </authorList>
    </citation>
    <scope>NUCLEOTIDE SEQUENCE [LARGE SCALE GENOMIC DNA]</scope>
    <source>
        <strain evidence="5 6">3937</strain>
    </source>
</reference>
<feature type="transmembrane region" description="Helical" evidence="4">
    <location>
        <begin position="280"/>
        <end position="297"/>
    </location>
</feature>
<feature type="transmembrane region" description="Helical" evidence="4">
    <location>
        <begin position="50"/>
        <end position="71"/>
    </location>
</feature>
<keyword evidence="6" id="KW-1185">Reference proteome</keyword>
<accession>E0SCH7</accession>
<dbReference type="AlphaFoldDB" id="E0SCH7"/>
<feature type="transmembrane region" description="Helical" evidence="4">
    <location>
        <begin position="108"/>
        <end position="134"/>
    </location>
</feature>
<name>E0SCH7_DICD3</name>
<dbReference type="SUPFAM" id="SSF103473">
    <property type="entry name" value="MFS general substrate transporter"/>
    <property type="match status" value="1"/>
</dbReference>
<dbReference type="HOGENOM" id="CLU_001265_59_0_6"/>
<sequence>MMPRCRLSESAERRRVTVCIGMTQLINWGTAFYLPGVFCAAIAADRGWSPTLAFSGATLALVVMGCLSPYAGWLLDRVGGRRVMTLGAASSAAGCLLMAASTGMADYFIAWVMLGVGMRLSLYEAAFATLVALYGGEARRAISLVTLFGGISSSLFWPLGMTLLNGLGWRWGVAIYGVIMLSGLLWLRALPQPASRLSPRTEEQAQTSPSAGTQAVLPAVLYALLMALFSFLSAGISAHLLAILTGFGVSASLGALWGVGQVCARVGDVLMGGRIPALKLSLFLGAGLPVCFLLALLGEQSLIAVVLFVTGYGAANGLSTLVKAALPLELFGRARYSSRIGLLLTPGFFFSAAAPSVYAALRISIGDRGVLMFSFGVACLITLTALLLYLTRQRVVQTVPLPDD</sequence>
<evidence type="ECO:0000256" key="2">
    <source>
        <dbReference type="ARBA" id="ARBA00022989"/>
    </source>
</evidence>
<evidence type="ECO:0000313" key="5">
    <source>
        <dbReference type="EMBL" id="ADM97327.1"/>
    </source>
</evidence>
<feature type="transmembrane region" description="Helical" evidence="4">
    <location>
        <begin position="211"/>
        <end position="232"/>
    </location>
</feature>
<proteinExistence type="predicted"/>
<dbReference type="Gene3D" id="1.20.1250.20">
    <property type="entry name" value="MFS general substrate transporter like domains"/>
    <property type="match status" value="1"/>
</dbReference>
<dbReference type="KEGG" id="ddd:Dda3937_01923"/>
<dbReference type="InterPro" id="IPR036259">
    <property type="entry name" value="MFS_trans_sf"/>
</dbReference>
<feature type="transmembrane region" description="Helical" evidence="4">
    <location>
        <begin position="141"/>
        <end position="159"/>
    </location>
</feature>
<dbReference type="EMBL" id="CP002038">
    <property type="protein sequence ID" value="ADM97327.1"/>
    <property type="molecule type" value="Genomic_DNA"/>
</dbReference>
<gene>
    <name evidence="5" type="ordered locus">Dda3937_01923</name>
</gene>
<evidence type="ECO:0000313" key="6">
    <source>
        <dbReference type="Proteomes" id="UP000006859"/>
    </source>
</evidence>
<feature type="transmembrane region" description="Helical" evidence="4">
    <location>
        <begin position="340"/>
        <end position="358"/>
    </location>
</feature>
<feature type="transmembrane region" description="Helical" evidence="4">
    <location>
        <begin position="83"/>
        <end position="102"/>
    </location>
</feature>
<dbReference type="PANTHER" id="PTHR11360:SF290">
    <property type="entry name" value="MONOCARBOXYLATE MFS PERMEASE"/>
    <property type="match status" value="1"/>
</dbReference>